<reference evidence="4 5" key="1">
    <citation type="submission" date="2020-04" db="EMBL/GenBank/DDBJ databases">
        <title>Gordonia sp. nov. TBRC 11910.</title>
        <authorList>
            <person name="Suriyachadkun C."/>
        </authorList>
    </citation>
    <scope>NUCLEOTIDE SEQUENCE [LARGE SCALE GENOMIC DNA]</scope>
    <source>
        <strain evidence="4 5">TBRC 11910</strain>
    </source>
</reference>
<feature type="domain" description="PAS" evidence="1">
    <location>
        <begin position="234"/>
        <end position="278"/>
    </location>
</feature>
<dbReference type="Proteomes" id="UP000550729">
    <property type="component" value="Unassembled WGS sequence"/>
</dbReference>
<dbReference type="Gene3D" id="3.20.20.450">
    <property type="entry name" value="EAL domain"/>
    <property type="match status" value="1"/>
</dbReference>
<dbReference type="Pfam" id="PF00990">
    <property type="entry name" value="GGDEF"/>
    <property type="match status" value="1"/>
</dbReference>
<dbReference type="Gene3D" id="3.30.70.270">
    <property type="match status" value="1"/>
</dbReference>
<dbReference type="Pfam" id="PF00989">
    <property type="entry name" value="PAS"/>
    <property type="match status" value="1"/>
</dbReference>
<dbReference type="InterPro" id="IPR000014">
    <property type="entry name" value="PAS"/>
</dbReference>
<dbReference type="Gene3D" id="3.30.450.20">
    <property type="entry name" value="PAS domain"/>
    <property type="match status" value="3"/>
</dbReference>
<evidence type="ECO:0000259" key="1">
    <source>
        <dbReference type="PROSITE" id="PS50112"/>
    </source>
</evidence>
<feature type="domain" description="EAL" evidence="2">
    <location>
        <begin position="528"/>
        <end position="778"/>
    </location>
</feature>
<dbReference type="SUPFAM" id="SSF55785">
    <property type="entry name" value="PYP-like sensor domain (PAS domain)"/>
    <property type="match status" value="3"/>
</dbReference>
<dbReference type="NCBIfam" id="TIGR00229">
    <property type="entry name" value="sensory_box"/>
    <property type="match status" value="2"/>
</dbReference>
<evidence type="ECO:0000313" key="5">
    <source>
        <dbReference type="Proteomes" id="UP000550729"/>
    </source>
</evidence>
<feature type="domain" description="PAS" evidence="1">
    <location>
        <begin position="131"/>
        <end position="176"/>
    </location>
</feature>
<name>A0A848KVG2_9ACTN</name>
<dbReference type="PANTHER" id="PTHR44757:SF2">
    <property type="entry name" value="BIOFILM ARCHITECTURE MAINTENANCE PROTEIN MBAA"/>
    <property type="match status" value="1"/>
</dbReference>
<dbReference type="SUPFAM" id="SSF55073">
    <property type="entry name" value="Nucleotide cyclase"/>
    <property type="match status" value="1"/>
</dbReference>
<dbReference type="AlphaFoldDB" id="A0A848KVG2"/>
<dbReference type="SMART" id="SM00052">
    <property type="entry name" value="EAL"/>
    <property type="match status" value="1"/>
</dbReference>
<dbReference type="CDD" id="cd00130">
    <property type="entry name" value="PAS"/>
    <property type="match status" value="3"/>
</dbReference>
<proteinExistence type="predicted"/>
<dbReference type="InterPro" id="IPR035965">
    <property type="entry name" value="PAS-like_dom_sf"/>
</dbReference>
<dbReference type="InterPro" id="IPR013767">
    <property type="entry name" value="PAS_fold"/>
</dbReference>
<keyword evidence="5" id="KW-1185">Reference proteome</keyword>
<protein>
    <submittedName>
        <fullName evidence="4">EAL domain-containing protein</fullName>
    </submittedName>
</protein>
<dbReference type="InterPro" id="IPR043128">
    <property type="entry name" value="Rev_trsase/Diguanyl_cyclase"/>
</dbReference>
<evidence type="ECO:0000259" key="3">
    <source>
        <dbReference type="PROSITE" id="PS50887"/>
    </source>
</evidence>
<dbReference type="RefSeq" id="WP_170195160.1">
    <property type="nucleotide sequence ID" value="NZ_JABBNB010000015.1"/>
</dbReference>
<dbReference type="InterPro" id="IPR001633">
    <property type="entry name" value="EAL_dom"/>
</dbReference>
<dbReference type="SMART" id="SM00267">
    <property type="entry name" value="GGDEF"/>
    <property type="match status" value="1"/>
</dbReference>
<dbReference type="InterPro" id="IPR000160">
    <property type="entry name" value="GGDEF_dom"/>
</dbReference>
<dbReference type="GO" id="GO:0006355">
    <property type="term" value="P:regulation of DNA-templated transcription"/>
    <property type="evidence" value="ECO:0007669"/>
    <property type="project" value="InterPro"/>
</dbReference>
<dbReference type="CDD" id="cd01948">
    <property type="entry name" value="EAL"/>
    <property type="match status" value="1"/>
</dbReference>
<organism evidence="4 5">
    <name type="scientific">Gordonia asplenii</name>
    <dbReference type="NCBI Taxonomy" id="2725283"/>
    <lineage>
        <taxon>Bacteria</taxon>
        <taxon>Bacillati</taxon>
        <taxon>Actinomycetota</taxon>
        <taxon>Actinomycetes</taxon>
        <taxon>Mycobacteriales</taxon>
        <taxon>Gordoniaceae</taxon>
        <taxon>Gordonia</taxon>
    </lineage>
</organism>
<dbReference type="PROSITE" id="PS50887">
    <property type="entry name" value="GGDEF"/>
    <property type="match status" value="1"/>
</dbReference>
<dbReference type="SUPFAM" id="SSF141868">
    <property type="entry name" value="EAL domain-like"/>
    <property type="match status" value="1"/>
</dbReference>
<dbReference type="InterPro" id="IPR052155">
    <property type="entry name" value="Biofilm_reg_signaling"/>
</dbReference>
<dbReference type="InterPro" id="IPR035919">
    <property type="entry name" value="EAL_sf"/>
</dbReference>
<dbReference type="NCBIfam" id="TIGR00254">
    <property type="entry name" value="GGDEF"/>
    <property type="match status" value="1"/>
</dbReference>
<feature type="domain" description="PAS" evidence="1">
    <location>
        <begin position="14"/>
        <end position="72"/>
    </location>
</feature>
<feature type="domain" description="GGDEF" evidence="3">
    <location>
        <begin position="387"/>
        <end position="519"/>
    </location>
</feature>
<evidence type="ECO:0000259" key="2">
    <source>
        <dbReference type="PROSITE" id="PS50883"/>
    </source>
</evidence>
<comment type="caution">
    <text evidence="4">The sequence shown here is derived from an EMBL/GenBank/DDBJ whole genome shotgun (WGS) entry which is preliminary data.</text>
</comment>
<evidence type="ECO:0000313" key="4">
    <source>
        <dbReference type="EMBL" id="NMO02656.1"/>
    </source>
</evidence>
<dbReference type="InterPro" id="IPR013656">
    <property type="entry name" value="PAS_4"/>
</dbReference>
<gene>
    <name evidence="4" type="ORF">HH308_15700</name>
</gene>
<dbReference type="SMART" id="SM00091">
    <property type="entry name" value="PAS"/>
    <property type="match status" value="3"/>
</dbReference>
<dbReference type="PROSITE" id="PS50883">
    <property type="entry name" value="EAL"/>
    <property type="match status" value="1"/>
</dbReference>
<dbReference type="Pfam" id="PF08448">
    <property type="entry name" value="PAS_4"/>
    <property type="match status" value="1"/>
</dbReference>
<dbReference type="EMBL" id="JABBNB010000015">
    <property type="protein sequence ID" value="NMO02656.1"/>
    <property type="molecule type" value="Genomic_DNA"/>
</dbReference>
<accession>A0A848KVG2</accession>
<dbReference type="Pfam" id="PF00563">
    <property type="entry name" value="EAL"/>
    <property type="match status" value="1"/>
</dbReference>
<dbReference type="InterPro" id="IPR029787">
    <property type="entry name" value="Nucleotide_cyclase"/>
</dbReference>
<sequence>MTEVNNLGIAERYRLLTELSPDAIAIHQDGIVVYVNGAALRFAGLATADEMLGRPILDFVHPDSVQSMVERLIAMGTREGASTAPEDVLMMDDKKVPRLMEVTSVRTVWSGRPAYQVILRDISAQKRIESAERLRVAVVDHVTNAVVNVDPDLRIRSWNPGAERMFGISQCEVLGRLWTEVTASDIELDAMVGSVEQVTSVYRRASGRRFLARSAVTATDAGYLIVISTAGRPLMERLDSILAALHQAVIVVDADGAVELANPAAHSMFGRADETLLGVSAESLPLQFPGARSPITDCLQDGTAAADRVAALPDAAGDRWVLCSCRCLDPEEPDSSVLVSIVDISEQHRRVVQLDWEANHDTLTALFNRAGVIREIGRRLGEMESDHTIVVCCLDVSDFSALTDLLGFQEADDVLKVIAQRIDDASGHASVGRIGDASFVVVTTTTVPASYVPELVANVHTAVSRPIVHGARSDQVVLDVGVTIGNATPRTPANLVVDAAIAARVARQAARSPFVEFRPEHREELERRREVERELRETLRTDPARLRVVYQPIVQIDNRRVTAVEALLRWDHPELGTIPPDSFIPIAEESDLIDLIGTHVLTLAVEEFVATPWTSEMILSINMSRRQLTDRELPGRIAECLRLRGLPASRLCVEVTESSLTDVSAGVAEIRELGVLIALDDFGTGASTLSQLQRLPVDLVKTDKQFVDAVVEERSARVTLAAIASITEACDMQVIVEGVETAEQAAIVAESGATFAQGYHYSRPTSLEALGEMLADGGSL</sequence>
<dbReference type="PANTHER" id="PTHR44757">
    <property type="entry name" value="DIGUANYLATE CYCLASE DGCP"/>
    <property type="match status" value="1"/>
</dbReference>
<dbReference type="Pfam" id="PF13426">
    <property type="entry name" value="PAS_9"/>
    <property type="match status" value="1"/>
</dbReference>
<dbReference type="PROSITE" id="PS50112">
    <property type="entry name" value="PAS"/>
    <property type="match status" value="3"/>
</dbReference>